<dbReference type="InterPro" id="IPR029787">
    <property type="entry name" value="Nucleotide_cyclase"/>
</dbReference>
<dbReference type="GO" id="GO:0016020">
    <property type="term" value="C:membrane"/>
    <property type="evidence" value="ECO:0007669"/>
    <property type="project" value="InterPro"/>
</dbReference>
<dbReference type="PROSITE" id="PS50112">
    <property type="entry name" value="PAS"/>
    <property type="match status" value="1"/>
</dbReference>
<dbReference type="RefSeq" id="WP_163203393.1">
    <property type="nucleotide sequence ID" value="NZ_JAAGWG010000008.1"/>
</dbReference>
<evidence type="ECO:0000313" key="9">
    <source>
        <dbReference type="EMBL" id="NEK87597.1"/>
    </source>
</evidence>
<dbReference type="InterPro" id="IPR000160">
    <property type="entry name" value="GGDEF_dom"/>
</dbReference>
<reference evidence="9 10" key="1">
    <citation type="submission" date="2019-12" db="EMBL/GenBank/DDBJ databases">
        <title>the WGS of Blastococcus saxobsidens 67B17.</title>
        <authorList>
            <person name="Jiang Z."/>
        </authorList>
    </citation>
    <scope>NUCLEOTIDE SEQUENCE [LARGE SCALE GENOMIC DNA]</scope>
    <source>
        <strain evidence="9 10">67B17</strain>
    </source>
</reference>
<dbReference type="PANTHER" id="PTHR44757">
    <property type="entry name" value="DIGUANYLATE CYCLASE DGCP"/>
    <property type="match status" value="1"/>
</dbReference>
<dbReference type="SUPFAM" id="SSF55785">
    <property type="entry name" value="PYP-like sensor domain (PAS domain)"/>
    <property type="match status" value="1"/>
</dbReference>
<dbReference type="Pfam" id="PF00989">
    <property type="entry name" value="PAS"/>
    <property type="match status" value="1"/>
</dbReference>
<dbReference type="EMBL" id="JAAGWG010000036">
    <property type="protein sequence ID" value="NEK87597.1"/>
    <property type="molecule type" value="Genomic_DNA"/>
</dbReference>
<feature type="domain" description="PAS" evidence="4">
    <location>
        <begin position="138"/>
        <end position="197"/>
    </location>
</feature>
<dbReference type="PROSITE" id="PS50883">
    <property type="entry name" value="EAL"/>
    <property type="match status" value="1"/>
</dbReference>
<comment type="caution">
    <text evidence="9">The sequence shown here is derived from an EMBL/GenBank/DDBJ whole genome shotgun (WGS) entry which is preliminary data.</text>
</comment>
<dbReference type="PANTHER" id="PTHR44757:SF2">
    <property type="entry name" value="BIOFILM ARCHITECTURE MAINTENANCE PROTEIN MBAA"/>
    <property type="match status" value="1"/>
</dbReference>
<dbReference type="SMART" id="SM00052">
    <property type="entry name" value="EAL"/>
    <property type="match status" value="1"/>
</dbReference>
<evidence type="ECO:0000259" key="5">
    <source>
        <dbReference type="PROSITE" id="PS50883"/>
    </source>
</evidence>
<dbReference type="Gene3D" id="3.30.70.270">
    <property type="match status" value="1"/>
</dbReference>
<evidence type="ECO:0000313" key="8">
    <source>
        <dbReference type="EMBL" id="NEK85405.1"/>
    </source>
</evidence>
<dbReference type="CDD" id="cd01948">
    <property type="entry name" value="EAL"/>
    <property type="match status" value="1"/>
</dbReference>
<dbReference type="NCBIfam" id="TIGR00254">
    <property type="entry name" value="GGDEF"/>
    <property type="match status" value="1"/>
</dbReference>
<dbReference type="InterPro" id="IPR043128">
    <property type="entry name" value="Rev_trsase/Diguanyl_cyclase"/>
</dbReference>
<dbReference type="SMART" id="SM00091">
    <property type="entry name" value="PAS"/>
    <property type="match status" value="1"/>
</dbReference>
<evidence type="ECO:0000259" key="6">
    <source>
        <dbReference type="PROSITE" id="PS50885"/>
    </source>
</evidence>
<dbReference type="InterPro" id="IPR013767">
    <property type="entry name" value="PAS_fold"/>
</dbReference>
<feature type="domain" description="GGDEF" evidence="7">
    <location>
        <begin position="296"/>
        <end position="427"/>
    </location>
</feature>
<dbReference type="InterPro" id="IPR052155">
    <property type="entry name" value="Biofilm_reg_signaling"/>
</dbReference>
<dbReference type="InterPro" id="IPR003660">
    <property type="entry name" value="HAMP_dom"/>
</dbReference>
<dbReference type="PROSITE" id="PS50885">
    <property type="entry name" value="HAMP"/>
    <property type="match status" value="1"/>
</dbReference>
<dbReference type="GO" id="GO:0006355">
    <property type="term" value="P:regulation of DNA-templated transcription"/>
    <property type="evidence" value="ECO:0007669"/>
    <property type="project" value="InterPro"/>
</dbReference>
<dbReference type="NCBIfam" id="TIGR00229">
    <property type="entry name" value="sensory_box"/>
    <property type="match status" value="1"/>
</dbReference>
<keyword evidence="2 3" id="KW-1133">Transmembrane helix</keyword>
<dbReference type="Pfam" id="PF00990">
    <property type="entry name" value="GGDEF"/>
    <property type="match status" value="1"/>
</dbReference>
<dbReference type="InterPro" id="IPR035965">
    <property type="entry name" value="PAS-like_dom_sf"/>
</dbReference>
<dbReference type="InterPro" id="IPR000014">
    <property type="entry name" value="PAS"/>
</dbReference>
<feature type="transmembrane region" description="Helical" evidence="3">
    <location>
        <begin position="51"/>
        <end position="72"/>
    </location>
</feature>
<proteinExistence type="predicted"/>
<accession>A0A6L9W6C4</accession>
<gene>
    <name evidence="8" type="ORF">GCU60_06455</name>
    <name evidence="9" type="ORF">GCU60_17805</name>
</gene>
<evidence type="ECO:0000259" key="4">
    <source>
        <dbReference type="PROSITE" id="PS50112"/>
    </source>
</evidence>
<dbReference type="Gene3D" id="3.20.20.450">
    <property type="entry name" value="EAL domain"/>
    <property type="match status" value="1"/>
</dbReference>
<sequence length="697" mass="74670">MIHSATPGSGRPRWGAFPRLALGMAALGVAVGAIFPWFAELLGVPTVHSRAVTFRLACLAAGIALGAANWLLARRVIGRRLQVLATRLTDVAEAVDTPLGTSGAPGTRGADLTLPVGAADDLGRTAAAFNAMLAALDRERRFRSVVHATSDVIFLVDATGQISFVSDSVVGLLGRSPHELLGNVARDLVHPADQQRLGKGLPVGHPDVVAHLPDVFLMRVLHRDGTWRHLEMTTSDRRADPLIGGLLLTARDVTDRIELQERLVHQATHDELTALPNRAAVLARGAELLAGRRGTERVAVLLLDLDRFKEINDTLGHGYGDRLLAQIGPRLRPHVRDVDVVARLGGDEFLLLLPDVTLEGAHAAAVRARAALNEPFLVDGLALDVDVSIGVAVSADGPVQIDSLLRQADIAMYTAKERQSGVELYDPALDGHDRGRLMLLSEFRRGLAEGHLTLHYQPKVSLHTGEVVGVEALVRWVHPTRGLLMPCDFVPAVEQTGLIEPLTDRVLDLALAQVRAWTEQGIDVPVAVNLSARSVHRPDLPDRVLSALAKHGVGARMLRLELTESALVAEPGPARDVLGRLHAAGIGLSIDDFGTGYSSIGRIRNLPVDEVKIDRSYTAAMTACAEDAAMVRSVIRLGHELGLTVVAEGVEEPGTVAALTELRCDVGQGWFFGRPAPAAELTAWLIDRRASSAGARR</sequence>
<dbReference type="PROSITE" id="PS50887">
    <property type="entry name" value="GGDEF"/>
    <property type="match status" value="1"/>
</dbReference>
<dbReference type="GO" id="GO:0007165">
    <property type="term" value="P:signal transduction"/>
    <property type="evidence" value="ECO:0007669"/>
    <property type="project" value="InterPro"/>
</dbReference>
<dbReference type="Proteomes" id="UP000479241">
    <property type="component" value="Unassembled WGS sequence"/>
</dbReference>
<dbReference type="Pfam" id="PF00563">
    <property type="entry name" value="EAL"/>
    <property type="match status" value="1"/>
</dbReference>
<evidence type="ECO:0000256" key="2">
    <source>
        <dbReference type="ARBA" id="ARBA00022989"/>
    </source>
</evidence>
<dbReference type="SUPFAM" id="SSF141868">
    <property type="entry name" value="EAL domain-like"/>
    <property type="match status" value="1"/>
</dbReference>
<dbReference type="EMBL" id="JAAGWG010000008">
    <property type="protein sequence ID" value="NEK85405.1"/>
    <property type="molecule type" value="Genomic_DNA"/>
</dbReference>
<dbReference type="InterPro" id="IPR001633">
    <property type="entry name" value="EAL_dom"/>
</dbReference>
<dbReference type="SMART" id="SM00267">
    <property type="entry name" value="GGDEF"/>
    <property type="match status" value="1"/>
</dbReference>
<protein>
    <submittedName>
        <fullName evidence="9">EAL domain-containing protein</fullName>
    </submittedName>
</protein>
<evidence type="ECO:0000256" key="1">
    <source>
        <dbReference type="ARBA" id="ARBA00022692"/>
    </source>
</evidence>
<name>A0A6L9W6C4_9ACTN</name>
<dbReference type="SUPFAM" id="SSF55073">
    <property type="entry name" value="Nucleotide cyclase"/>
    <property type="match status" value="1"/>
</dbReference>
<evidence type="ECO:0000259" key="7">
    <source>
        <dbReference type="PROSITE" id="PS50887"/>
    </source>
</evidence>
<dbReference type="InterPro" id="IPR035919">
    <property type="entry name" value="EAL_sf"/>
</dbReference>
<organism evidence="9 10">
    <name type="scientific">Blastococcus saxobsidens</name>
    <dbReference type="NCBI Taxonomy" id="138336"/>
    <lineage>
        <taxon>Bacteria</taxon>
        <taxon>Bacillati</taxon>
        <taxon>Actinomycetota</taxon>
        <taxon>Actinomycetes</taxon>
        <taxon>Geodermatophilales</taxon>
        <taxon>Geodermatophilaceae</taxon>
        <taxon>Blastococcus</taxon>
    </lineage>
</organism>
<feature type="domain" description="EAL" evidence="5">
    <location>
        <begin position="436"/>
        <end position="689"/>
    </location>
</feature>
<feature type="domain" description="HAMP" evidence="6">
    <location>
        <begin position="75"/>
        <end position="141"/>
    </location>
</feature>
<keyword evidence="1 3" id="KW-0812">Transmembrane</keyword>
<feature type="transmembrane region" description="Helical" evidence="3">
    <location>
        <begin position="20"/>
        <end position="39"/>
    </location>
</feature>
<dbReference type="CDD" id="cd01949">
    <property type="entry name" value="GGDEF"/>
    <property type="match status" value="1"/>
</dbReference>
<evidence type="ECO:0000256" key="3">
    <source>
        <dbReference type="SAM" id="Phobius"/>
    </source>
</evidence>
<dbReference type="Gene3D" id="3.30.450.20">
    <property type="entry name" value="PAS domain"/>
    <property type="match status" value="1"/>
</dbReference>
<dbReference type="CDD" id="cd00130">
    <property type="entry name" value="PAS"/>
    <property type="match status" value="1"/>
</dbReference>
<keyword evidence="3" id="KW-0472">Membrane</keyword>
<dbReference type="AlphaFoldDB" id="A0A6L9W6C4"/>
<evidence type="ECO:0000313" key="10">
    <source>
        <dbReference type="Proteomes" id="UP000479241"/>
    </source>
</evidence>